<protein>
    <submittedName>
        <fullName evidence="2">Uncharacterized protein</fullName>
    </submittedName>
</protein>
<name>A0ABR2KNY7_9EUKA</name>
<evidence type="ECO:0000256" key="1">
    <source>
        <dbReference type="SAM" id="MobiDB-lite"/>
    </source>
</evidence>
<dbReference type="SUPFAM" id="SSF50978">
    <property type="entry name" value="WD40 repeat-like"/>
    <property type="match status" value="1"/>
</dbReference>
<accession>A0ABR2KNY7</accession>
<evidence type="ECO:0000313" key="3">
    <source>
        <dbReference type="Proteomes" id="UP001470230"/>
    </source>
</evidence>
<proteinExistence type="predicted"/>
<sequence length="647" mass="72734">MNSKKVRDYYMYLHNDELLYDSLPQPYRFINKILLRCIEDAIDLAEGGGKAESLYSIVSHNLRLTKVGKIPTFTMSDFFLSTVIANHEITLYSLLGETQNIVCGTSQGLVVVCDPISKSILYSVSVTTLSKFAQPKPVSRLNCFQTDYNNIIITFATEDAAFLLFLSSAFALRSSVELDISQFNYESLEIKNSSEPYLVLTDGTGRTLIYNCHTPNDFAATDNLSNSTKSTQSKPFQLESIFEIEKCPISTGPVSSEAQLATKTEDVGNKKKTVKKKAPPAPKGRARAKSPGTQTIENALPSEATQYQATVYIFDSFAIFKFGTFPLLLLYKLTSPAQMICEFPIPSPVTAALEVQEGNHLILGFENGSFCFLNVQRKTLHDHFFPKQGAIKSLHHQDDILVTFSETKMINVYKLDSKFKVIETLLTCSDDDILQTYFSFDSLITYNQKSSDISIVQALTKTINWEEREIKLFPNCSIIKAIDGHYSGTILTPTNIELANVIMNKDWGVFIYNDPVEYRLATPNRGPSPTHGKRGVKPTITKPVVGSAKKGKVNARVTKKVVEEVKEVEQEATVVIKRQIIGVIDFKSTKEFFDKTYERIEQEKTKRRLMIANKANLIVEEEEEKGEEEEILKEPDLDNNDVENNDM</sequence>
<feature type="compositionally biased region" description="Basic residues" evidence="1">
    <location>
        <begin position="270"/>
        <end position="288"/>
    </location>
</feature>
<dbReference type="InterPro" id="IPR036322">
    <property type="entry name" value="WD40_repeat_dom_sf"/>
</dbReference>
<comment type="caution">
    <text evidence="2">The sequence shown here is derived from an EMBL/GenBank/DDBJ whole genome shotgun (WGS) entry which is preliminary data.</text>
</comment>
<reference evidence="2 3" key="1">
    <citation type="submission" date="2024-04" db="EMBL/GenBank/DDBJ databases">
        <title>Tritrichomonas musculus Genome.</title>
        <authorList>
            <person name="Alves-Ferreira E."/>
            <person name="Grigg M."/>
            <person name="Lorenzi H."/>
            <person name="Galac M."/>
        </authorList>
    </citation>
    <scope>NUCLEOTIDE SEQUENCE [LARGE SCALE GENOMIC DNA]</scope>
    <source>
        <strain evidence="2 3">EAF2021</strain>
    </source>
</reference>
<feature type="region of interest" description="Disordered" evidence="1">
    <location>
        <begin position="620"/>
        <end position="647"/>
    </location>
</feature>
<dbReference type="Proteomes" id="UP001470230">
    <property type="component" value="Unassembled WGS sequence"/>
</dbReference>
<gene>
    <name evidence="2" type="ORF">M9Y10_029705</name>
</gene>
<evidence type="ECO:0000313" key="2">
    <source>
        <dbReference type="EMBL" id="KAK8892476.1"/>
    </source>
</evidence>
<feature type="region of interest" description="Disordered" evidence="1">
    <location>
        <begin position="258"/>
        <end position="291"/>
    </location>
</feature>
<organism evidence="2 3">
    <name type="scientific">Tritrichomonas musculus</name>
    <dbReference type="NCBI Taxonomy" id="1915356"/>
    <lineage>
        <taxon>Eukaryota</taxon>
        <taxon>Metamonada</taxon>
        <taxon>Parabasalia</taxon>
        <taxon>Tritrichomonadida</taxon>
        <taxon>Tritrichomonadidae</taxon>
        <taxon>Tritrichomonas</taxon>
    </lineage>
</organism>
<keyword evidence="3" id="KW-1185">Reference proteome</keyword>
<dbReference type="EMBL" id="JAPFFF010000004">
    <property type="protein sequence ID" value="KAK8892476.1"/>
    <property type="molecule type" value="Genomic_DNA"/>
</dbReference>